<sequence>MPQCLFLYQMPRFISGRTTPVSSLPSPSSGSRAGVRPLPPPPSLPKAATNPISGPGPRSSSREPSKVRSRNNSNAGRGDAGLRPQLTFDPTSSSYVIRTAGELNSHIPTPPATASGVGFDKSRTTRVHTHNRSRSAQFKNFSSMVLPDVRDIRDAPLFNSSGRASTGGRWKGKQPIRSAPSSDTEDLPSGASKNRQSRSRPRLILHNPSDTSSKQSVRSAPSSDTEESPISSYSSSFPASATTKKAELISPLLLPPTGSIKDMLPQALAISTEGFSQPQPTKPALFPLKVIPTEPPIARQTSPPGPAQGVGFRMMSPPSLPSLSEDIGYADSGYVDDARVYIDDGYDGPGGLGAFSTSVDPDVDTDIGEIQFSTRPPSPFMSPSFTDLDMDARGRHVSRPTNSMRWKSADPRGADADIQRRGSAKSKDSHSSSHGGRSASQAVILSSLKAQMHPVPEVELGPVPINMDLEPEMVFSKNPTSFTPTHPVPGVLDTGDRIYVRGKWRSPSPLTPTGRNESLSNDAILQRFPVSAQFAPVRSRGFYEDW</sequence>
<feature type="compositionally biased region" description="Polar residues" evidence="1">
    <location>
        <begin position="371"/>
        <end position="385"/>
    </location>
</feature>
<accession>A0A6A4I3Y7</accession>
<reference evidence="2" key="1">
    <citation type="journal article" date="2019" name="Environ. Microbiol.">
        <title>Fungal ecological strategies reflected in gene transcription - a case study of two litter decomposers.</title>
        <authorList>
            <person name="Barbi F."/>
            <person name="Kohler A."/>
            <person name="Barry K."/>
            <person name="Baskaran P."/>
            <person name="Daum C."/>
            <person name="Fauchery L."/>
            <person name="Ihrmark K."/>
            <person name="Kuo A."/>
            <person name="LaButti K."/>
            <person name="Lipzen A."/>
            <person name="Morin E."/>
            <person name="Grigoriev I.V."/>
            <person name="Henrissat B."/>
            <person name="Lindahl B."/>
            <person name="Martin F."/>
        </authorList>
    </citation>
    <scope>NUCLEOTIDE SEQUENCE</scope>
    <source>
        <strain evidence="2">JB14</strain>
    </source>
</reference>
<keyword evidence="3" id="KW-1185">Reference proteome</keyword>
<feature type="region of interest" description="Disordered" evidence="1">
    <location>
        <begin position="102"/>
        <end position="135"/>
    </location>
</feature>
<feature type="region of interest" description="Disordered" evidence="1">
    <location>
        <begin position="16"/>
        <end position="89"/>
    </location>
</feature>
<gene>
    <name evidence="2" type="ORF">BT96DRAFT_360543</name>
</gene>
<proteinExistence type="predicted"/>
<dbReference type="OrthoDB" id="3065403at2759"/>
<feature type="compositionally biased region" description="Low complexity" evidence="1">
    <location>
        <begin position="228"/>
        <end position="237"/>
    </location>
</feature>
<feature type="compositionally biased region" description="Polar residues" evidence="1">
    <location>
        <begin position="208"/>
        <end position="220"/>
    </location>
</feature>
<feature type="region of interest" description="Disordered" evidence="1">
    <location>
        <begin position="369"/>
        <end position="440"/>
    </location>
</feature>
<dbReference type="AlphaFoldDB" id="A0A6A4I3Y7"/>
<feature type="compositionally biased region" description="Basic residues" evidence="1">
    <location>
        <begin position="124"/>
        <end position="133"/>
    </location>
</feature>
<feature type="compositionally biased region" description="Low complexity" evidence="1">
    <location>
        <begin position="20"/>
        <end position="31"/>
    </location>
</feature>
<organism evidence="2 3">
    <name type="scientific">Gymnopus androsaceus JB14</name>
    <dbReference type="NCBI Taxonomy" id="1447944"/>
    <lineage>
        <taxon>Eukaryota</taxon>
        <taxon>Fungi</taxon>
        <taxon>Dikarya</taxon>
        <taxon>Basidiomycota</taxon>
        <taxon>Agaricomycotina</taxon>
        <taxon>Agaricomycetes</taxon>
        <taxon>Agaricomycetidae</taxon>
        <taxon>Agaricales</taxon>
        <taxon>Marasmiineae</taxon>
        <taxon>Omphalotaceae</taxon>
        <taxon>Gymnopus</taxon>
    </lineage>
</organism>
<dbReference type="Proteomes" id="UP000799118">
    <property type="component" value="Unassembled WGS sequence"/>
</dbReference>
<feature type="region of interest" description="Disordered" evidence="1">
    <location>
        <begin position="157"/>
        <end position="237"/>
    </location>
</feature>
<evidence type="ECO:0000313" key="3">
    <source>
        <dbReference type="Proteomes" id="UP000799118"/>
    </source>
</evidence>
<evidence type="ECO:0000256" key="1">
    <source>
        <dbReference type="SAM" id="MobiDB-lite"/>
    </source>
</evidence>
<protein>
    <submittedName>
        <fullName evidence="2">Uncharacterized protein</fullName>
    </submittedName>
</protein>
<dbReference type="EMBL" id="ML769411">
    <property type="protein sequence ID" value="KAE9405191.1"/>
    <property type="molecule type" value="Genomic_DNA"/>
</dbReference>
<evidence type="ECO:0000313" key="2">
    <source>
        <dbReference type="EMBL" id="KAE9405191.1"/>
    </source>
</evidence>
<name>A0A6A4I3Y7_9AGAR</name>
<feature type="compositionally biased region" description="Basic and acidic residues" evidence="1">
    <location>
        <begin position="407"/>
        <end position="431"/>
    </location>
</feature>